<keyword evidence="4" id="KW-0436">Ligase</keyword>
<protein>
    <recommendedName>
        <fullName evidence="3">Histidine--tRNA ligase, cytoplasmic</fullName>
        <ecNumber evidence="2">6.1.1.21</ecNumber>
    </recommendedName>
</protein>
<dbReference type="GO" id="GO:0005739">
    <property type="term" value="C:mitochondrion"/>
    <property type="evidence" value="ECO:0007669"/>
    <property type="project" value="TreeGrafter"/>
</dbReference>
<dbReference type="Pfam" id="PF00221">
    <property type="entry name" value="Lyase_aromatic"/>
    <property type="match status" value="1"/>
</dbReference>
<feature type="domain" description="Aminoacyl-transfer RNA synthetases class-II family profile" evidence="11">
    <location>
        <begin position="491"/>
        <end position="954"/>
    </location>
</feature>
<dbReference type="Gene3D" id="1.20.200.10">
    <property type="entry name" value="Fumarase/aspartase (Central domain)"/>
    <property type="match status" value="1"/>
</dbReference>
<dbReference type="EMBL" id="HBEA01001395">
    <property type="protein sequence ID" value="CAD8251540.1"/>
    <property type="molecule type" value="Transcribed_RNA"/>
</dbReference>
<dbReference type="InterPro" id="IPR015807">
    <property type="entry name" value="His-tRNA-ligase"/>
</dbReference>
<dbReference type="Gene3D" id="3.30.930.10">
    <property type="entry name" value="Bira Bifunctional Protein, Domain 2"/>
    <property type="match status" value="1"/>
</dbReference>
<dbReference type="AlphaFoldDB" id="A0A7R9Y7T6"/>
<dbReference type="InterPro" id="IPR033656">
    <property type="entry name" value="HisRS_anticodon"/>
</dbReference>
<dbReference type="PROSITE" id="PS50862">
    <property type="entry name" value="AA_TRNA_LIGASE_II"/>
    <property type="match status" value="1"/>
</dbReference>
<reference evidence="12" key="1">
    <citation type="submission" date="2021-01" db="EMBL/GenBank/DDBJ databases">
        <authorList>
            <person name="Corre E."/>
            <person name="Pelletier E."/>
            <person name="Niang G."/>
            <person name="Scheremetjew M."/>
            <person name="Finn R."/>
            <person name="Kale V."/>
            <person name="Holt S."/>
            <person name="Cochrane G."/>
            <person name="Meng A."/>
            <person name="Brown T."/>
            <person name="Cohen L."/>
        </authorList>
    </citation>
    <scope>NUCLEOTIDE SEQUENCE</scope>
    <source>
        <strain evidence="12">CCMP2078</strain>
    </source>
</reference>
<proteinExistence type="inferred from homology"/>
<evidence type="ECO:0000313" key="12">
    <source>
        <dbReference type="EMBL" id="CAD8251540.1"/>
    </source>
</evidence>
<keyword evidence="7" id="KW-0648">Protein biosynthesis</keyword>
<evidence type="ECO:0000256" key="7">
    <source>
        <dbReference type="ARBA" id="ARBA00022917"/>
    </source>
</evidence>
<feature type="region of interest" description="Disordered" evidence="10">
    <location>
        <begin position="344"/>
        <end position="408"/>
    </location>
</feature>
<dbReference type="InterPro" id="IPR001106">
    <property type="entry name" value="Aromatic_Lyase"/>
</dbReference>
<gene>
    <name evidence="12" type="ORF">PPYR1160_LOCUS1031</name>
</gene>
<evidence type="ECO:0000256" key="2">
    <source>
        <dbReference type="ARBA" id="ARBA00012815"/>
    </source>
</evidence>
<name>A0A7R9Y7T6_9STRA</name>
<feature type="compositionally biased region" description="Basic and acidic residues" evidence="10">
    <location>
        <begin position="357"/>
        <end position="391"/>
    </location>
</feature>
<dbReference type="GO" id="GO:0005524">
    <property type="term" value="F:ATP binding"/>
    <property type="evidence" value="ECO:0007669"/>
    <property type="project" value="UniProtKB-KW"/>
</dbReference>
<dbReference type="SUPFAM" id="SSF48557">
    <property type="entry name" value="L-aspartase-like"/>
    <property type="match status" value="1"/>
</dbReference>
<dbReference type="HAMAP" id="MF_00127">
    <property type="entry name" value="His_tRNA_synth"/>
    <property type="match status" value="1"/>
</dbReference>
<keyword evidence="8" id="KW-0030">Aminoacyl-tRNA synthetase</keyword>
<evidence type="ECO:0000256" key="8">
    <source>
        <dbReference type="ARBA" id="ARBA00023146"/>
    </source>
</evidence>
<evidence type="ECO:0000256" key="6">
    <source>
        <dbReference type="ARBA" id="ARBA00022840"/>
    </source>
</evidence>
<dbReference type="FunFam" id="3.40.50.800:FF:000012">
    <property type="entry name" value="Histidine--tRNA ligase, cytoplasmic"/>
    <property type="match status" value="1"/>
</dbReference>
<dbReference type="InterPro" id="IPR006195">
    <property type="entry name" value="aa-tRNA-synth_II"/>
</dbReference>
<dbReference type="GO" id="GO:0006427">
    <property type="term" value="P:histidyl-tRNA aminoacylation"/>
    <property type="evidence" value="ECO:0007669"/>
    <property type="project" value="InterPro"/>
</dbReference>
<dbReference type="InterPro" id="IPR036621">
    <property type="entry name" value="Anticodon-bd_dom_sf"/>
</dbReference>
<dbReference type="Pfam" id="PF13393">
    <property type="entry name" value="tRNA-synt_His"/>
    <property type="match status" value="1"/>
</dbReference>
<evidence type="ECO:0000256" key="9">
    <source>
        <dbReference type="ARBA" id="ARBA00047639"/>
    </source>
</evidence>
<dbReference type="GO" id="GO:0005829">
    <property type="term" value="C:cytosol"/>
    <property type="evidence" value="ECO:0007669"/>
    <property type="project" value="TreeGrafter"/>
</dbReference>
<dbReference type="InterPro" id="IPR008948">
    <property type="entry name" value="L-Aspartase-like"/>
</dbReference>
<keyword evidence="5" id="KW-0547">Nucleotide-binding</keyword>
<dbReference type="GO" id="GO:0003723">
    <property type="term" value="F:RNA binding"/>
    <property type="evidence" value="ECO:0007669"/>
    <property type="project" value="TreeGrafter"/>
</dbReference>
<comment type="catalytic activity">
    <reaction evidence="9">
        <text>tRNA(His) + L-histidine + ATP = L-histidyl-tRNA(His) + AMP + diphosphate + H(+)</text>
        <dbReference type="Rhea" id="RHEA:17313"/>
        <dbReference type="Rhea" id="RHEA-COMP:9665"/>
        <dbReference type="Rhea" id="RHEA-COMP:9689"/>
        <dbReference type="ChEBI" id="CHEBI:15378"/>
        <dbReference type="ChEBI" id="CHEBI:30616"/>
        <dbReference type="ChEBI" id="CHEBI:33019"/>
        <dbReference type="ChEBI" id="CHEBI:57595"/>
        <dbReference type="ChEBI" id="CHEBI:78442"/>
        <dbReference type="ChEBI" id="CHEBI:78527"/>
        <dbReference type="ChEBI" id="CHEBI:456215"/>
        <dbReference type="EC" id="6.1.1.21"/>
    </reaction>
</comment>
<comment type="similarity">
    <text evidence="1">Belongs to the class-II aminoacyl-tRNA synthetase family.</text>
</comment>
<evidence type="ECO:0000256" key="10">
    <source>
        <dbReference type="SAM" id="MobiDB-lite"/>
    </source>
</evidence>
<evidence type="ECO:0000259" key="11">
    <source>
        <dbReference type="PROSITE" id="PS50862"/>
    </source>
</evidence>
<evidence type="ECO:0000256" key="3">
    <source>
        <dbReference type="ARBA" id="ARBA00015302"/>
    </source>
</evidence>
<accession>A0A7R9Y7T6</accession>
<sequence>MEAIPPRITSAQLLRLCGLPEEADHVGGLGLRASAEASADQPLNGASEEAKDAEVLLPRCLARSAVVAFLSVLSGVSGGKQSSDEASPLAEALRRILDLDLKGEQHLRLRERSISADVIAAVESTMVELPEKDRLFLSNPQVPAAAALAYVAEVATIVPRICDIVAAMSLESYGPESCASSAFSEQFYAEVRQHRYMTESANALRTLLTGSQRLPKDGMDSAQGAKFMAATKTPQLHGSAAELVAAAYKAAGRELALPTDAKVQCCDSCEVVTAAQSLSQGLGMLLAASKERIDAAGGAVEAAAGMPAAASATPLQALHLLGQVQAVLQEEFRIAVETLVAATREREDGSSGANAEDDAKLKEQREREERMRREDEEKLAAMTPEQREKTLEKRRKKAEKAAAKAAKKASRSGAAGKLGLGLGGGVLSVLQKCLPEGRELDSSALEDLIAARGSLLDVFAAADAAARALGSNPVVKCIESLASMETGSGRRVPKIARGTRDFHPSQMRVREEAFGIIRRVFKMHGAVEIDTPVFELKETLTGKYGEDTKLIYDLADQGGEILALRYDLTVPFARYLAMHAPGNIKRFHMAKVYRRDNPQLARGRYREFYQCDFDIAGTYDVMVADAEVLSVVVSILGDLPIGPFKIKLNDRRILDAIFEICGCPAAKFRTICSAVDKLDKEPWETVKAEMLDKGLDEAAADRIGEFVTLTAEPGRPFDLLRKLEGGPLASHPSGSQAIGELATLFGYLESMGALPRISLDMSLARGLDYYTGVIYEAVLLDNRFGVGSIAAGGRYDNLVGMFSGNATPCVGVSVGVERVFAIMERLMEERSGDELRGGAQIQVLVASVGNDLLRERMNIAQRLWESGISAEFGLTGNRKFTKQLQDALERRIPFMVIIGADELKRRVVKVKNLREKYEHVVPFSAMVEELVAQGVQVHGAQKGDVADTVGDLQPDAEIPGTPVLITATKRFSSLNLRA</sequence>
<dbReference type="GO" id="GO:0004821">
    <property type="term" value="F:histidine-tRNA ligase activity"/>
    <property type="evidence" value="ECO:0007669"/>
    <property type="project" value="UniProtKB-EC"/>
</dbReference>
<dbReference type="EC" id="6.1.1.21" evidence="2"/>
<evidence type="ECO:0000256" key="1">
    <source>
        <dbReference type="ARBA" id="ARBA00008226"/>
    </source>
</evidence>
<dbReference type="GO" id="GO:0032543">
    <property type="term" value="P:mitochondrial translation"/>
    <property type="evidence" value="ECO:0007669"/>
    <property type="project" value="TreeGrafter"/>
</dbReference>
<dbReference type="Gene3D" id="3.40.50.800">
    <property type="entry name" value="Anticodon-binding domain"/>
    <property type="match status" value="1"/>
</dbReference>
<dbReference type="NCBIfam" id="TIGR00442">
    <property type="entry name" value="hisS"/>
    <property type="match status" value="1"/>
</dbReference>
<dbReference type="CDD" id="cd00773">
    <property type="entry name" value="HisRS-like_core"/>
    <property type="match status" value="1"/>
</dbReference>
<organism evidence="12">
    <name type="scientific">Pinguiococcus pyrenoidosus</name>
    <dbReference type="NCBI Taxonomy" id="172671"/>
    <lineage>
        <taxon>Eukaryota</taxon>
        <taxon>Sar</taxon>
        <taxon>Stramenopiles</taxon>
        <taxon>Ochrophyta</taxon>
        <taxon>Pinguiophyceae</taxon>
        <taxon>Pinguiochrysidales</taxon>
        <taxon>Pinguiochrysidaceae</taxon>
        <taxon>Pinguiococcus</taxon>
    </lineage>
</organism>
<dbReference type="InterPro" id="IPR041715">
    <property type="entry name" value="HisRS-like_core"/>
</dbReference>
<dbReference type="PANTHER" id="PTHR11476">
    <property type="entry name" value="HISTIDYL-TRNA SYNTHETASE"/>
    <property type="match status" value="1"/>
</dbReference>
<evidence type="ECO:0000256" key="5">
    <source>
        <dbReference type="ARBA" id="ARBA00022741"/>
    </source>
</evidence>
<dbReference type="PANTHER" id="PTHR11476:SF7">
    <property type="entry name" value="HISTIDINE--TRNA LIGASE"/>
    <property type="match status" value="1"/>
</dbReference>
<dbReference type="InterPro" id="IPR045864">
    <property type="entry name" value="aa-tRNA-synth_II/BPL/LPL"/>
</dbReference>
<dbReference type="CDD" id="cd00859">
    <property type="entry name" value="HisRS_anticodon"/>
    <property type="match status" value="1"/>
</dbReference>
<keyword evidence="6" id="KW-0067">ATP-binding</keyword>
<evidence type="ECO:0000256" key="4">
    <source>
        <dbReference type="ARBA" id="ARBA00022598"/>
    </source>
</evidence>
<dbReference type="Pfam" id="PF03129">
    <property type="entry name" value="HGTP_anticodon"/>
    <property type="match status" value="1"/>
</dbReference>
<dbReference type="FunFam" id="3.30.930.10:FF:000061">
    <property type="entry name" value="Histidine--tRNA ligase, cytoplasmic"/>
    <property type="match status" value="1"/>
</dbReference>
<dbReference type="InterPro" id="IPR004154">
    <property type="entry name" value="Anticodon-bd"/>
</dbReference>
<dbReference type="SUPFAM" id="SSF55681">
    <property type="entry name" value="Class II aaRS and biotin synthetases"/>
    <property type="match status" value="1"/>
</dbReference>
<dbReference type="SUPFAM" id="SSF52954">
    <property type="entry name" value="Class II aaRS ABD-related"/>
    <property type="match status" value="1"/>
</dbReference>